<dbReference type="AlphaFoldDB" id="A0A1M5CYS7"/>
<dbReference type="OrthoDB" id="1031021at2"/>
<sequence length="106" mass="12792">MKIVWSEFAIASLKSIFEYYKVKVTRRIAHKIRWQILQSTKQLSSNPESGQIESYLDKFNQSYRYLLSGNYKIIYRVKEDKIFINDVFDVRQNPDKMIDQKRYNGK</sequence>
<dbReference type="Proteomes" id="UP000183945">
    <property type="component" value="Unassembled WGS sequence"/>
</dbReference>
<proteinExistence type="predicted"/>
<evidence type="ECO:0000256" key="1">
    <source>
        <dbReference type="ARBA" id="ARBA00022649"/>
    </source>
</evidence>
<dbReference type="SUPFAM" id="SSF143011">
    <property type="entry name" value="RelE-like"/>
    <property type="match status" value="1"/>
</dbReference>
<protein>
    <submittedName>
        <fullName evidence="2">Plasmid stabilization system protein ParE</fullName>
    </submittedName>
</protein>
<accession>A0A1M5CYS7</accession>
<dbReference type="InterPro" id="IPR007712">
    <property type="entry name" value="RelE/ParE_toxin"/>
</dbReference>
<dbReference type="Gene3D" id="3.30.2310.20">
    <property type="entry name" value="RelE-like"/>
    <property type="match status" value="1"/>
</dbReference>
<reference evidence="3" key="1">
    <citation type="submission" date="2016-11" db="EMBL/GenBank/DDBJ databases">
        <authorList>
            <person name="Varghese N."/>
            <person name="Submissions S."/>
        </authorList>
    </citation>
    <scope>NUCLEOTIDE SEQUENCE [LARGE SCALE GENOMIC DNA]</scope>
    <source>
        <strain evidence="3">DSM 24579</strain>
    </source>
</reference>
<dbReference type="RefSeq" id="WP_072876720.1">
    <property type="nucleotide sequence ID" value="NZ_FQVT01000001.1"/>
</dbReference>
<dbReference type="EMBL" id="FQVT01000001">
    <property type="protein sequence ID" value="SHF59888.1"/>
    <property type="molecule type" value="Genomic_DNA"/>
</dbReference>
<name>A0A1M5CYS7_SALEC</name>
<dbReference type="InterPro" id="IPR035093">
    <property type="entry name" value="RelE/ParE_toxin_dom_sf"/>
</dbReference>
<evidence type="ECO:0000313" key="3">
    <source>
        <dbReference type="Proteomes" id="UP000183945"/>
    </source>
</evidence>
<keyword evidence="1" id="KW-1277">Toxin-antitoxin system</keyword>
<evidence type="ECO:0000313" key="2">
    <source>
        <dbReference type="EMBL" id="SHF59888.1"/>
    </source>
</evidence>
<gene>
    <name evidence="2" type="ORF">SAMN05444483_101729</name>
</gene>
<dbReference type="Pfam" id="PF05016">
    <property type="entry name" value="ParE_toxin"/>
    <property type="match status" value="1"/>
</dbReference>
<dbReference type="STRING" id="1073325.SAMN05444483_101729"/>
<keyword evidence="3" id="KW-1185">Reference proteome</keyword>
<organism evidence="2 3">
    <name type="scientific">Salegentibacter echinorum</name>
    <dbReference type="NCBI Taxonomy" id="1073325"/>
    <lineage>
        <taxon>Bacteria</taxon>
        <taxon>Pseudomonadati</taxon>
        <taxon>Bacteroidota</taxon>
        <taxon>Flavobacteriia</taxon>
        <taxon>Flavobacteriales</taxon>
        <taxon>Flavobacteriaceae</taxon>
        <taxon>Salegentibacter</taxon>
    </lineage>
</organism>